<feature type="region of interest" description="Disordered" evidence="1">
    <location>
        <begin position="635"/>
        <end position="682"/>
    </location>
</feature>
<reference evidence="2" key="1">
    <citation type="submission" date="2023-03" db="EMBL/GenBank/DDBJ databases">
        <title>Massive genome expansion in bonnet fungi (Mycena s.s.) driven by repeated elements and novel gene families across ecological guilds.</title>
        <authorList>
            <consortium name="Lawrence Berkeley National Laboratory"/>
            <person name="Harder C.B."/>
            <person name="Miyauchi S."/>
            <person name="Viragh M."/>
            <person name="Kuo A."/>
            <person name="Thoen E."/>
            <person name="Andreopoulos B."/>
            <person name="Lu D."/>
            <person name="Skrede I."/>
            <person name="Drula E."/>
            <person name="Henrissat B."/>
            <person name="Morin E."/>
            <person name="Kohler A."/>
            <person name="Barry K."/>
            <person name="LaButti K."/>
            <person name="Morin E."/>
            <person name="Salamov A."/>
            <person name="Lipzen A."/>
            <person name="Mereny Z."/>
            <person name="Hegedus B."/>
            <person name="Baldrian P."/>
            <person name="Stursova M."/>
            <person name="Weitz H."/>
            <person name="Taylor A."/>
            <person name="Grigoriev I.V."/>
            <person name="Nagy L.G."/>
            <person name="Martin F."/>
            <person name="Kauserud H."/>
        </authorList>
    </citation>
    <scope>NUCLEOTIDE SEQUENCE</scope>
    <source>
        <strain evidence="2">CBHHK188m</strain>
    </source>
</reference>
<evidence type="ECO:0000313" key="2">
    <source>
        <dbReference type="EMBL" id="KAJ7770869.1"/>
    </source>
</evidence>
<dbReference type="Pfam" id="PF18758">
    <property type="entry name" value="KDZ"/>
    <property type="match status" value="1"/>
</dbReference>
<comment type="caution">
    <text evidence="2">The sequence shown here is derived from an EMBL/GenBank/DDBJ whole genome shotgun (WGS) entry which is preliminary data.</text>
</comment>
<dbReference type="Proteomes" id="UP001215280">
    <property type="component" value="Unassembled WGS sequence"/>
</dbReference>
<organism evidence="2 3">
    <name type="scientific">Mycena maculata</name>
    <dbReference type="NCBI Taxonomy" id="230809"/>
    <lineage>
        <taxon>Eukaryota</taxon>
        <taxon>Fungi</taxon>
        <taxon>Dikarya</taxon>
        <taxon>Basidiomycota</taxon>
        <taxon>Agaricomycotina</taxon>
        <taxon>Agaricomycetes</taxon>
        <taxon>Agaricomycetidae</taxon>
        <taxon>Agaricales</taxon>
        <taxon>Marasmiineae</taxon>
        <taxon>Mycenaceae</taxon>
        <taxon>Mycena</taxon>
    </lineage>
</organism>
<evidence type="ECO:0000256" key="1">
    <source>
        <dbReference type="SAM" id="MobiDB-lite"/>
    </source>
</evidence>
<proteinExistence type="predicted"/>
<protein>
    <recommendedName>
        <fullName evidence="4">CxC2-like cysteine cluster KDZ transposase-associated domain-containing protein</fullName>
    </recommendedName>
</protein>
<feature type="compositionally biased region" description="Acidic residues" evidence="1">
    <location>
        <begin position="665"/>
        <end position="678"/>
    </location>
</feature>
<dbReference type="PANTHER" id="PTHR33096">
    <property type="entry name" value="CXC2 DOMAIN-CONTAINING PROTEIN"/>
    <property type="match status" value="1"/>
</dbReference>
<gene>
    <name evidence="2" type="ORF">DFH07DRAFT_866570</name>
</gene>
<dbReference type="EMBL" id="JARJLG010000023">
    <property type="protein sequence ID" value="KAJ7770869.1"/>
    <property type="molecule type" value="Genomic_DNA"/>
</dbReference>
<dbReference type="PANTHER" id="PTHR33096:SF1">
    <property type="entry name" value="CXC1-LIKE CYSTEINE CLUSTER ASSOCIATED WITH KDZ TRANSPOSASES DOMAIN-CONTAINING PROTEIN"/>
    <property type="match status" value="1"/>
</dbReference>
<evidence type="ECO:0008006" key="4">
    <source>
        <dbReference type="Google" id="ProtNLM"/>
    </source>
</evidence>
<keyword evidence="3" id="KW-1185">Reference proteome</keyword>
<dbReference type="InterPro" id="IPR040521">
    <property type="entry name" value="KDZ"/>
</dbReference>
<name>A0AAD7JSM0_9AGAR</name>
<dbReference type="AlphaFoldDB" id="A0AAD7JSM0"/>
<sequence>MPVAPYFPTVMITIRTVEVFRAMRLHCPRLGIQAFVRALCDIHGVVPHPWLGAQFSVAFDVYLAILAQVDKRVQVALGRDASDWRLKNACPACLYKLEGEPHLKFAFMGTIDGNNSLSRLFLREREESLVDGMSAPGASRELRDNRVVPGDYYLPREEVDKWSKEGVADVMKSFDVEAEEEEGDDNGCADRWQNMKEEVTARSYGMYDETGFFPALCRHGFVLKVVDMVRSGELSKYPLSLTAHILNILGEVVLAYDIGCKFKKLVKVHPLLKELAADKNFRALVGAFHGHGHGRLCGLENLMTYVEGVGLEAGEGCEIFFSKSNALASTTRYASRFHRQQAITTYLRHVDAFETYYSLCNDLGVESRDVFETWRVKEKVHLLTLSKEPVEETLEMEYYQKLVNLMEAEYIPSSTSIGQRCVRLTVTTRWMPGGEKWTTVAKMGLIIARMFELAKCNMSGTGYKLRKHIAKSLQARSKAVKAAIVRYNEAAEAMTPPKPTLDWEEVVEYAFLADFDLLREGREDIRGELWAQPAGQATMDQHFKLLRADEEIIWLNVEIHRFVTYMVDEEGFLICEEGRLREEGMAELAHQVRLVRMEHARFTTIHMSRLVKLSKVPGFSGNILAGTSLCRARHTPVTRDRDVEMRPPSPSRPLEDVGVAPVVDGVDEEEGDESDNEDGTLANTFMNILQMSGDNTADTEER</sequence>
<accession>A0AAD7JSM0</accession>
<evidence type="ECO:0000313" key="3">
    <source>
        <dbReference type="Proteomes" id="UP001215280"/>
    </source>
</evidence>